<comment type="similarity">
    <text evidence="1">Belongs to the peptidase S58 family.</text>
</comment>
<dbReference type="CDD" id="cd02253">
    <property type="entry name" value="DmpA"/>
    <property type="match status" value="1"/>
</dbReference>
<evidence type="ECO:0000313" key="3">
    <source>
        <dbReference type="Proteomes" id="UP000438120"/>
    </source>
</evidence>
<dbReference type="SUPFAM" id="SSF56266">
    <property type="entry name" value="DmpA/ArgJ-like"/>
    <property type="match status" value="1"/>
</dbReference>
<name>A0A6A8MD62_9LACO</name>
<organism evidence="2 3">
    <name type="scientific">Lactobacillus porci</name>
    <dbReference type="NCBI Taxonomy" id="2012477"/>
    <lineage>
        <taxon>Bacteria</taxon>
        <taxon>Bacillati</taxon>
        <taxon>Bacillota</taxon>
        <taxon>Bacilli</taxon>
        <taxon>Lactobacillales</taxon>
        <taxon>Lactobacillaceae</taxon>
        <taxon>Lactobacillus</taxon>
    </lineage>
</organism>
<dbReference type="Proteomes" id="UP000438120">
    <property type="component" value="Unassembled WGS sequence"/>
</dbReference>
<gene>
    <name evidence="2" type="ORF">FYJ62_02915</name>
</gene>
<accession>A0A6A8MD62</accession>
<dbReference type="InterPro" id="IPR016117">
    <property type="entry name" value="ArgJ-like_dom_sf"/>
</dbReference>
<dbReference type="InterPro" id="IPR005321">
    <property type="entry name" value="Peptidase_S58_DmpA"/>
</dbReference>
<sequence>MGVDASQLEKYGLSLHARFKAGKLNKITDVPGVKVGQVTLNDPARNLHTGVTAIIPAQGNVFQDKLLASGQVLNGFGKTTGLVQVQELGTLETPVLLTNTFAVGTCWNALTRYMLARNPDIGIKTGTVNPVVMECNDGDLNDIRAMAVTEADALAALRAAESGPADFAEGAVGAGTGMCCLGFKGGIGSASRVLSLGQADYHLGVLVSSNFGVLGNLRIGDRFVGEETKEAVIARAKAEQNPRYARYWQQKDQGSIVMVIACDLPLSSRQLGRLARRAAVGLARTGSYIGDGSGDIALAFSTASRISHYAKDPVSIAALPDSQLDDVFAAGAEAVEEAVISALLHAQTLAGIRGNTVYALRDFLTEQVQD</sequence>
<dbReference type="RefSeq" id="WP_154547570.1">
    <property type="nucleotide sequence ID" value="NZ_VUMX01000005.1"/>
</dbReference>
<evidence type="ECO:0000256" key="1">
    <source>
        <dbReference type="ARBA" id="ARBA00007068"/>
    </source>
</evidence>
<dbReference type="Gene3D" id="3.60.70.12">
    <property type="entry name" value="L-amino peptidase D-ALA esterase/amidase"/>
    <property type="match status" value="1"/>
</dbReference>
<keyword evidence="3" id="KW-1185">Reference proteome</keyword>
<proteinExistence type="inferred from homology"/>
<dbReference type="EMBL" id="VUMX01000005">
    <property type="protein sequence ID" value="MST86617.1"/>
    <property type="molecule type" value="Genomic_DNA"/>
</dbReference>
<protein>
    <submittedName>
        <fullName evidence="2">P1 family peptidase</fullName>
    </submittedName>
</protein>
<evidence type="ECO:0000313" key="2">
    <source>
        <dbReference type="EMBL" id="MST86617.1"/>
    </source>
</evidence>
<dbReference type="PANTHER" id="PTHR36512:SF3">
    <property type="entry name" value="BLR5678 PROTEIN"/>
    <property type="match status" value="1"/>
</dbReference>
<comment type="caution">
    <text evidence="2">The sequence shown here is derived from an EMBL/GenBank/DDBJ whole genome shotgun (WGS) entry which is preliminary data.</text>
</comment>
<dbReference type="OrthoDB" id="9770388at2"/>
<reference evidence="2 3" key="1">
    <citation type="submission" date="2019-08" db="EMBL/GenBank/DDBJ databases">
        <title>In-depth cultivation of the pig gut microbiome towards novel bacterial diversity and tailored functional studies.</title>
        <authorList>
            <person name="Wylensek D."/>
            <person name="Hitch T.C.A."/>
            <person name="Clavel T."/>
        </authorList>
    </citation>
    <scope>NUCLEOTIDE SEQUENCE [LARGE SCALE GENOMIC DNA]</scope>
    <source>
        <strain evidence="2 3">Bifido-178-WT-2B</strain>
    </source>
</reference>
<dbReference type="GO" id="GO:0004177">
    <property type="term" value="F:aminopeptidase activity"/>
    <property type="evidence" value="ECO:0007669"/>
    <property type="project" value="TreeGrafter"/>
</dbReference>
<dbReference type="AlphaFoldDB" id="A0A6A8MD62"/>
<dbReference type="PANTHER" id="PTHR36512">
    <property type="entry name" value="D-AMINOPEPTIDASE"/>
    <property type="match status" value="1"/>
</dbReference>
<dbReference type="Pfam" id="PF03576">
    <property type="entry name" value="Peptidase_S58"/>
    <property type="match status" value="1"/>
</dbReference>